<dbReference type="GO" id="GO:0003871">
    <property type="term" value="F:5-methyltetrahydropteroyltriglutamate-homocysteine S-methyltransferase activity"/>
    <property type="evidence" value="ECO:0007669"/>
    <property type="project" value="UniProtKB-EC"/>
</dbReference>
<comment type="caution">
    <text evidence="2">The sequence shown here is derived from an EMBL/GenBank/DDBJ whole genome shotgun (WGS) entry which is preliminary data.</text>
</comment>
<dbReference type="Pfam" id="PF01717">
    <property type="entry name" value="Meth_synt_2"/>
    <property type="match status" value="1"/>
</dbReference>
<keyword evidence="2" id="KW-0489">Methyltransferase</keyword>
<dbReference type="AlphaFoldDB" id="B6W8P5"/>
<dbReference type="InterPro" id="IPR002629">
    <property type="entry name" value="Met_Synth_C/arc"/>
</dbReference>
<dbReference type="CDD" id="cd03311">
    <property type="entry name" value="CIMS_C_terminal_like"/>
    <property type="match status" value="1"/>
</dbReference>
<organism evidence="2 3">
    <name type="scientific">Anaerococcus hydrogenalis DSM 7454</name>
    <dbReference type="NCBI Taxonomy" id="561177"/>
    <lineage>
        <taxon>Bacteria</taxon>
        <taxon>Bacillati</taxon>
        <taxon>Bacillota</taxon>
        <taxon>Tissierellia</taxon>
        <taxon>Tissierellales</taxon>
        <taxon>Peptoniphilaceae</taxon>
        <taxon>Anaerococcus</taxon>
    </lineage>
</organism>
<reference evidence="2 3" key="2">
    <citation type="submission" date="2008-10" db="EMBL/GenBank/DDBJ databases">
        <title>Draft genome sequence of Anaerococcus hydrogenalis (DSM 7454).</title>
        <authorList>
            <person name="Sudarsanam P."/>
            <person name="Ley R."/>
            <person name="Guruge J."/>
            <person name="Turnbaugh P.J."/>
            <person name="Mahowald M."/>
            <person name="Liep D."/>
            <person name="Gordon J."/>
        </authorList>
    </citation>
    <scope>NUCLEOTIDE SEQUENCE [LARGE SCALE GENOMIC DNA]</scope>
    <source>
        <strain evidence="2 3">DSM 7454</strain>
    </source>
</reference>
<dbReference type="GO" id="GO:0008270">
    <property type="term" value="F:zinc ion binding"/>
    <property type="evidence" value="ECO:0007669"/>
    <property type="project" value="InterPro"/>
</dbReference>
<proteinExistence type="predicted"/>
<keyword evidence="2" id="KW-0808">Transferase</keyword>
<dbReference type="GO" id="GO:0032259">
    <property type="term" value="P:methylation"/>
    <property type="evidence" value="ECO:0007669"/>
    <property type="project" value="UniProtKB-KW"/>
</dbReference>
<reference evidence="2 3" key="1">
    <citation type="submission" date="2008-09" db="EMBL/GenBank/DDBJ databases">
        <authorList>
            <person name="Fulton L."/>
            <person name="Clifton S."/>
            <person name="Fulton B."/>
            <person name="Xu J."/>
            <person name="Minx P."/>
            <person name="Pepin K.H."/>
            <person name="Johnson M."/>
            <person name="Thiruvilangam P."/>
            <person name="Bhonagiri V."/>
            <person name="Nash W.E."/>
            <person name="Mardis E.R."/>
            <person name="Wilson R.K."/>
        </authorList>
    </citation>
    <scope>NUCLEOTIDE SEQUENCE [LARGE SCALE GENOMIC DNA]</scope>
    <source>
        <strain evidence="2 3">DSM 7454</strain>
    </source>
</reference>
<dbReference type="Proteomes" id="UP000005451">
    <property type="component" value="Unassembled WGS sequence"/>
</dbReference>
<dbReference type="EMBL" id="ABXA01000020">
    <property type="protein sequence ID" value="EEB36221.1"/>
    <property type="molecule type" value="Genomic_DNA"/>
</dbReference>
<evidence type="ECO:0000259" key="1">
    <source>
        <dbReference type="Pfam" id="PF01717"/>
    </source>
</evidence>
<dbReference type="Gene3D" id="3.20.20.210">
    <property type="match status" value="1"/>
</dbReference>
<dbReference type="PANTHER" id="PTHR43844">
    <property type="entry name" value="METHIONINE SYNTHASE"/>
    <property type="match status" value="1"/>
</dbReference>
<gene>
    <name evidence="2" type="ORF">ANHYDRO_00873</name>
</gene>
<feature type="domain" description="Cobalamin-independent methionine synthase MetE C-terminal/archaeal" evidence="1">
    <location>
        <begin position="66"/>
        <end position="397"/>
    </location>
</feature>
<name>B6W8P5_9FIRM</name>
<dbReference type="GO" id="GO:0009086">
    <property type="term" value="P:methionine biosynthetic process"/>
    <property type="evidence" value="ECO:0007669"/>
    <property type="project" value="InterPro"/>
</dbReference>
<dbReference type="STRING" id="561177.ANHYDRO_00873"/>
<accession>B6W8P5</accession>
<protein>
    <submittedName>
        <fullName evidence="2">Methionine synthase, vitamin-B12 independent</fullName>
        <ecNumber evidence="2">2.1.1.14</ecNumber>
    </submittedName>
</protein>
<dbReference type="NCBIfam" id="NF005085">
    <property type="entry name" value="PRK06520.1"/>
    <property type="match status" value="1"/>
</dbReference>
<dbReference type="eggNOG" id="COG0620">
    <property type="taxonomic scope" value="Bacteria"/>
</dbReference>
<dbReference type="InterPro" id="IPR038071">
    <property type="entry name" value="UROD/MetE-like_sf"/>
</dbReference>
<evidence type="ECO:0000313" key="2">
    <source>
        <dbReference type="EMBL" id="EEB36221.1"/>
    </source>
</evidence>
<dbReference type="EC" id="2.1.1.14" evidence="2"/>
<dbReference type="PANTHER" id="PTHR43844:SF1">
    <property type="entry name" value="METHIONINE SYNTHASE"/>
    <property type="match status" value="1"/>
</dbReference>
<evidence type="ECO:0000313" key="3">
    <source>
        <dbReference type="Proteomes" id="UP000005451"/>
    </source>
</evidence>
<sequence length="422" mass="49316">MYLIRGIKYYAIKVVTRNFRPYYNHLIIIRTFLLQRYQPDFNSGLKIYIFKEKKMTVRAPYKYDIVGSFLRPERLKKAREDFSKGEIKEIDLKKIEDEEIEKLIEKEKKAGLKFITDGEFRRSWWHYDFFWGLNGIEKYTLEEDKRIKFHGEVLRPDSVKIVGKISGTNHPFLEHFKYVQKFEENDIRAKQTIPAPAQLLRTVYNQIGEGGVYEKEDEFIKDVAKAYGEFFKELHDLGCETVQIDDCTWGALVDDDAIKEYEKDGKNVEELKKTYLTINNEAIDKAPEGLNVLTHICRGNYKSAFHFKGGYDKIADYLLKDEHVNGFFLEYDDKRSGSFEALKKVPKGKKVVLGLVTSKRADLEKKEDLIARIDEAKKYLDKDQIAISPQCGFSSTEEGNKITEEDQWKKIALIKEVAEEVL</sequence>
<dbReference type="SUPFAM" id="SSF51726">
    <property type="entry name" value="UROD/MetE-like"/>
    <property type="match status" value="1"/>
</dbReference>